<proteinExistence type="predicted"/>
<gene>
    <name evidence="2" type="ORF">IM725_12445</name>
</gene>
<dbReference type="RefSeq" id="WP_193780919.1">
    <property type="nucleotide sequence ID" value="NZ_JADDOJ010000048.1"/>
</dbReference>
<accession>A0ABR9SGA0</accession>
<reference evidence="2 3" key="1">
    <citation type="submission" date="2020-10" db="EMBL/GenBank/DDBJ databases">
        <title>Draft genome of Ramlibacter aquaticus LMG 30558.</title>
        <authorList>
            <person name="Props R."/>
        </authorList>
    </citation>
    <scope>NUCLEOTIDE SEQUENCE [LARGE SCALE GENOMIC DNA]</scope>
    <source>
        <strain evidence="2 3">LMG 30558</strain>
    </source>
</reference>
<organism evidence="2 3">
    <name type="scientific">Ramlibacter aquaticus</name>
    <dbReference type="NCBI Taxonomy" id="2780094"/>
    <lineage>
        <taxon>Bacteria</taxon>
        <taxon>Pseudomonadati</taxon>
        <taxon>Pseudomonadota</taxon>
        <taxon>Betaproteobacteria</taxon>
        <taxon>Burkholderiales</taxon>
        <taxon>Comamonadaceae</taxon>
        <taxon>Ramlibacter</taxon>
    </lineage>
</organism>
<name>A0ABR9SGA0_9BURK</name>
<evidence type="ECO:0000256" key="1">
    <source>
        <dbReference type="SAM" id="MobiDB-lite"/>
    </source>
</evidence>
<keyword evidence="3" id="KW-1185">Reference proteome</keyword>
<dbReference type="Proteomes" id="UP000715965">
    <property type="component" value="Unassembled WGS sequence"/>
</dbReference>
<feature type="region of interest" description="Disordered" evidence="1">
    <location>
        <begin position="29"/>
        <end position="51"/>
    </location>
</feature>
<comment type="caution">
    <text evidence="2">The sequence shown here is derived from an EMBL/GenBank/DDBJ whole genome shotgun (WGS) entry which is preliminary data.</text>
</comment>
<dbReference type="EMBL" id="JADDOJ010000048">
    <property type="protein sequence ID" value="MBE7941379.1"/>
    <property type="molecule type" value="Genomic_DNA"/>
</dbReference>
<evidence type="ECO:0000313" key="3">
    <source>
        <dbReference type="Proteomes" id="UP000715965"/>
    </source>
</evidence>
<protein>
    <submittedName>
        <fullName evidence="2">Uncharacterized protein</fullName>
    </submittedName>
</protein>
<sequence length="163" mass="16956">MSAAADRLARSRLALIEYVHRKEERSHRRGPLASLLGRGEAGPPPDEAGVEAEGDIGPWAAARADAAAGGGGMAGGLRRALRSWWRHHPARLGLQVATPALSSYGGRKPLQYLGIAAVAGAVLVIARPWRMVSAGSVLLALARSPQLAGVLMAAMSSADEPEI</sequence>
<evidence type="ECO:0000313" key="2">
    <source>
        <dbReference type="EMBL" id="MBE7941379.1"/>
    </source>
</evidence>